<evidence type="ECO:0000256" key="1">
    <source>
        <dbReference type="ARBA" id="ARBA00004401"/>
    </source>
</evidence>
<dbReference type="Gene3D" id="1.25.40.10">
    <property type="entry name" value="Tetratricopeptide repeat domain"/>
    <property type="match status" value="1"/>
</dbReference>
<keyword evidence="2" id="KW-1003">Cell membrane</keyword>
<evidence type="ECO:0000256" key="6">
    <source>
        <dbReference type="ARBA" id="ARBA00023186"/>
    </source>
</evidence>
<proteinExistence type="inferred from homology"/>
<name>A0A4Z0FA67_9GAMM</name>
<dbReference type="InterPro" id="IPR011990">
    <property type="entry name" value="TPR-like_helical_dom_sf"/>
</dbReference>
<keyword evidence="4 9" id="KW-1133">Transmembrane helix</keyword>
<evidence type="ECO:0000256" key="2">
    <source>
        <dbReference type="ARBA" id="ARBA00022475"/>
    </source>
</evidence>
<comment type="caution">
    <text evidence="11">The sequence shown here is derived from an EMBL/GenBank/DDBJ whole genome shotgun (WGS) entry which is preliminary data.</text>
</comment>
<keyword evidence="5 9" id="KW-0472">Membrane</keyword>
<protein>
    <recommendedName>
        <fullName evidence="8">Ancillary SecYEG translocon subunit</fullName>
    </recommendedName>
</protein>
<dbReference type="InterPro" id="IPR018704">
    <property type="entry name" value="SecYEG/CpoB_TPR"/>
</dbReference>
<dbReference type="SUPFAM" id="SSF48452">
    <property type="entry name" value="TPR-like"/>
    <property type="match status" value="1"/>
</dbReference>
<dbReference type="Pfam" id="PF09976">
    <property type="entry name" value="TPR_21"/>
    <property type="match status" value="1"/>
</dbReference>
<keyword evidence="6" id="KW-0143">Chaperone</keyword>
<evidence type="ECO:0000313" key="11">
    <source>
        <dbReference type="EMBL" id="TFZ82720.1"/>
    </source>
</evidence>
<keyword evidence="12" id="KW-1185">Reference proteome</keyword>
<dbReference type="PIRSF" id="PIRSF006170">
    <property type="entry name" value="YfgM"/>
    <property type="match status" value="1"/>
</dbReference>
<dbReference type="PANTHER" id="PTHR38035">
    <property type="entry name" value="UPF0070 PROTEIN YFGM"/>
    <property type="match status" value="1"/>
</dbReference>
<evidence type="ECO:0000256" key="8">
    <source>
        <dbReference type="ARBA" id="ARBA00024235"/>
    </source>
</evidence>
<dbReference type="AlphaFoldDB" id="A0A4Z0FA67"/>
<feature type="transmembrane region" description="Helical" evidence="9">
    <location>
        <begin position="30"/>
        <end position="51"/>
    </location>
</feature>
<dbReference type="GO" id="GO:0044877">
    <property type="term" value="F:protein-containing complex binding"/>
    <property type="evidence" value="ECO:0007669"/>
    <property type="project" value="InterPro"/>
</dbReference>
<dbReference type="InterPro" id="IPR026039">
    <property type="entry name" value="YfgM"/>
</dbReference>
<evidence type="ECO:0000259" key="10">
    <source>
        <dbReference type="Pfam" id="PF09976"/>
    </source>
</evidence>
<evidence type="ECO:0000256" key="3">
    <source>
        <dbReference type="ARBA" id="ARBA00022692"/>
    </source>
</evidence>
<keyword evidence="3 9" id="KW-0812">Transmembrane</keyword>
<evidence type="ECO:0000256" key="5">
    <source>
        <dbReference type="ARBA" id="ARBA00023136"/>
    </source>
</evidence>
<accession>A0A4Z0FA67</accession>
<dbReference type="PANTHER" id="PTHR38035:SF1">
    <property type="entry name" value="ANCILLARY SECYEG TRANSLOCON SUBUNIT"/>
    <property type="match status" value="1"/>
</dbReference>
<reference evidence="11 12" key="1">
    <citation type="journal article" date="2019" name="ISME J.">
        <title>Candidatus Macondimonas diazotrophica, a novel gammaproteobacterial genus dominating crude-oil-contaminated coastal sediments.</title>
        <authorList>
            <person name="Karthikeyan S."/>
            <person name="Konstantinidis K."/>
        </authorList>
    </citation>
    <scope>NUCLEOTIDE SEQUENCE [LARGE SCALE GENOMIC DNA]</scope>
    <source>
        <strain evidence="11 12">KTK01</strain>
    </source>
</reference>
<dbReference type="OrthoDB" id="9789675at2"/>
<organism evidence="11 12">
    <name type="scientific">Candidatus Macondimonas diazotrophica</name>
    <dbReference type="NCBI Taxonomy" id="2305248"/>
    <lineage>
        <taxon>Bacteria</taxon>
        <taxon>Pseudomonadati</taxon>
        <taxon>Pseudomonadota</taxon>
        <taxon>Gammaproteobacteria</taxon>
        <taxon>Chromatiales</taxon>
        <taxon>Ectothiorhodospiraceae</taxon>
        <taxon>Candidatus Macondimonas</taxon>
    </lineage>
</organism>
<feature type="domain" description="Ancillary SecYEG translocon subunit/Cell division coordinator CpoB TPR" evidence="10">
    <location>
        <begin position="24"/>
        <end position="218"/>
    </location>
</feature>
<evidence type="ECO:0000256" key="9">
    <source>
        <dbReference type="SAM" id="Phobius"/>
    </source>
</evidence>
<dbReference type="GO" id="GO:0005886">
    <property type="term" value="C:plasma membrane"/>
    <property type="evidence" value="ECO:0007669"/>
    <property type="project" value="UniProtKB-SubCell"/>
</dbReference>
<sequence length="222" mass="24631">MTTFRQGAAVLAQQYDDDDLDRLKHWWQDYGNYLLAGLVFGLALVLGWRFYQGNQTTKSIKAAEYYEQLNIALERGDVASVQSLEQTLKERFPRSPYAVLAELMLARQAVDQGDLDAARQALQKAVDMAEQAPLGALSRVRLAQVQLAQQMPEAALDTLQEFDDASSFRPLVEELKGDALRALGRLDEARQAYQAGLRAAEAAELDARLIELKLNDLGGDAS</sequence>
<dbReference type="Proteomes" id="UP000297890">
    <property type="component" value="Unassembled WGS sequence"/>
</dbReference>
<dbReference type="EMBL" id="SRIO01000007">
    <property type="protein sequence ID" value="TFZ82720.1"/>
    <property type="molecule type" value="Genomic_DNA"/>
</dbReference>
<evidence type="ECO:0000256" key="7">
    <source>
        <dbReference type="ARBA" id="ARBA00024197"/>
    </source>
</evidence>
<comment type="subcellular location">
    <subcellularLocation>
        <location evidence="1">Cell membrane</location>
        <topology evidence="1">Single-pass type II membrane protein</topology>
    </subcellularLocation>
</comment>
<gene>
    <name evidence="11" type="ORF">E4680_07095</name>
</gene>
<comment type="similarity">
    <text evidence="7">Belongs to the YfgM family.</text>
</comment>
<evidence type="ECO:0000313" key="12">
    <source>
        <dbReference type="Proteomes" id="UP000297890"/>
    </source>
</evidence>
<evidence type="ECO:0000256" key="4">
    <source>
        <dbReference type="ARBA" id="ARBA00022989"/>
    </source>
</evidence>